<proteinExistence type="predicted"/>
<evidence type="ECO:0000313" key="1">
    <source>
        <dbReference type="EMBL" id="RGQ50190.1"/>
    </source>
</evidence>
<dbReference type="EMBL" id="QRTF01000012">
    <property type="protein sequence ID" value="RGQ50190.1"/>
    <property type="molecule type" value="Genomic_DNA"/>
</dbReference>
<organism evidence="1 2">
    <name type="scientific">Roseburia inulinivorans</name>
    <dbReference type="NCBI Taxonomy" id="360807"/>
    <lineage>
        <taxon>Bacteria</taxon>
        <taxon>Bacillati</taxon>
        <taxon>Bacillota</taxon>
        <taxon>Clostridia</taxon>
        <taxon>Lachnospirales</taxon>
        <taxon>Lachnospiraceae</taxon>
        <taxon>Roseburia</taxon>
    </lineage>
</organism>
<protein>
    <submittedName>
        <fullName evidence="1">Uncharacterized protein</fullName>
    </submittedName>
</protein>
<dbReference type="AlphaFoldDB" id="A0A3R5W077"/>
<dbReference type="Proteomes" id="UP000283738">
    <property type="component" value="Unassembled WGS sequence"/>
</dbReference>
<sequence length="367" mass="43520">MDITQENMASVFRFFMTYNELCKSFSNIDLENMYYLDLRVDCKSRYIGNIYTQFSDIPDFENCMYINIAVALLNQKIIVDWDEHIPANVLVSEIEQKLRNDGMFVVLRQDCKRFDEQDNLREFEISLYAHQNIESKKMYKKLRAFFERQCVFNNGYFFGKETYSQRMKWTFEPYLTGENAFVLNEEEEYAVWYRDPYVRKIMEQSYEGKLNYLKSICFISKEIEHTRTEQSAIINVLNSFYMDESVELKDILSLFNDECFLFSGWSLMDKCFDVLISIMEKKGAEGYIQLIEGLDNIPKQGYKCGLCKIISYCLRKNNKSKFLNIIPYLSISSKETLINKFQIINSKKLQKEIDSVMDILLTDNVSK</sequence>
<name>A0A3R5W077_9FIRM</name>
<accession>A0A3R5W077</accession>
<reference evidence="1 2" key="1">
    <citation type="submission" date="2018-08" db="EMBL/GenBank/DDBJ databases">
        <title>A genome reference for cultivated species of the human gut microbiota.</title>
        <authorList>
            <person name="Zou Y."/>
            <person name="Xue W."/>
            <person name="Luo G."/>
        </authorList>
    </citation>
    <scope>NUCLEOTIDE SEQUENCE [LARGE SCALE GENOMIC DNA]</scope>
    <source>
        <strain evidence="1 2">AF28-15</strain>
    </source>
</reference>
<gene>
    <name evidence="1" type="ORF">DWY96_07165</name>
</gene>
<evidence type="ECO:0000313" key="2">
    <source>
        <dbReference type="Proteomes" id="UP000283738"/>
    </source>
</evidence>
<comment type="caution">
    <text evidence="1">The sequence shown here is derived from an EMBL/GenBank/DDBJ whole genome shotgun (WGS) entry which is preliminary data.</text>
</comment>